<accession>A0A1M6X4H9</accession>
<proteinExistence type="predicted"/>
<name>A0A1M6X4H9_9FIRM</name>
<dbReference type="InterPro" id="IPR057955">
    <property type="entry name" value="SF0329-like"/>
</dbReference>
<dbReference type="RefSeq" id="WP_073113349.1">
    <property type="nucleotide sequence ID" value="NZ_FQZY01000134.1"/>
</dbReference>
<organism evidence="1 2">
    <name type="scientific">Hespellia stercorisuis DSM 15480</name>
    <dbReference type="NCBI Taxonomy" id="1121950"/>
    <lineage>
        <taxon>Bacteria</taxon>
        <taxon>Bacillati</taxon>
        <taxon>Bacillota</taxon>
        <taxon>Clostridia</taxon>
        <taxon>Lachnospirales</taxon>
        <taxon>Lachnospiraceae</taxon>
        <taxon>Hespellia</taxon>
    </lineage>
</organism>
<reference evidence="1 2" key="1">
    <citation type="submission" date="2016-11" db="EMBL/GenBank/DDBJ databases">
        <authorList>
            <person name="Jaros S."/>
            <person name="Januszkiewicz K."/>
            <person name="Wedrychowicz H."/>
        </authorList>
    </citation>
    <scope>NUCLEOTIDE SEQUENCE [LARGE SCALE GENOMIC DNA]</scope>
    <source>
        <strain evidence="1 2">DSM 15480</strain>
    </source>
</reference>
<dbReference type="Proteomes" id="UP000184301">
    <property type="component" value="Unassembled WGS sequence"/>
</dbReference>
<dbReference type="AlphaFoldDB" id="A0A1M6X4H9"/>
<keyword evidence="2" id="KW-1185">Reference proteome</keyword>
<protein>
    <submittedName>
        <fullName evidence="1">Uncharacterized protein</fullName>
    </submittedName>
</protein>
<dbReference type="OrthoDB" id="9815878at2"/>
<evidence type="ECO:0000313" key="1">
    <source>
        <dbReference type="EMBL" id="SHL00759.1"/>
    </source>
</evidence>
<sequence length="93" mass="11140">MSTWSSIRAKLEKDYLAPSLRGKIQYFATSYRKCPDHESRAAVRLNGKEILKSSYYEYCFVEWNIRKEIDKSHKDLTYQERYKLAQKKHLMIG</sequence>
<gene>
    <name evidence="1" type="ORF">SAMN02745243_04154</name>
</gene>
<dbReference type="STRING" id="1121950.SAMN02745243_04154"/>
<dbReference type="Pfam" id="PF25753">
    <property type="entry name" value="SF0329"/>
    <property type="match status" value="1"/>
</dbReference>
<dbReference type="EMBL" id="FQZY01000134">
    <property type="protein sequence ID" value="SHL00759.1"/>
    <property type="molecule type" value="Genomic_DNA"/>
</dbReference>
<evidence type="ECO:0000313" key="2">
    <source>
        <dbReference type="Proteomes" id="UP000184301"/>
    </source>
</evidence>